<evidence type="ECO:0000313" key="2">
    <source>
        <dbReference type="Proteomes" id="UP000281553"/>
    </source>
</evidence>
<protein>
    <submittedName>
        <fullName evidence="1">Uncharacterized protein</fullName>
    </submittedName>
</protein>
<name>A0A3P7P7M5_DIBLA</name>
<dbReference type="EMBL" id="UYRU01122137">
    <property type="protein sequence ID" value="VDN49550.1"/>
    <property type="molecule type" value="Genomic_DNA"/>
</dbReference>
<organism evidence="1 2">
    <name type="scientific">Dibothriocephalus latus</name>
    <name type="common">Fish tapeworm</name>
    <name type="synonym">Diphyllobothrium latum</name>
    <dbReference type="NCBI Taxonomy" id="60516"/>
    <lineage>
        <taxon>Eukaryota</taxon>
        <taxon>Metazoa</taxon>
        <taxon>Spiralia</taxon>
        <taxon>Lophotrochozoa</taxon>
        <taxon>Platyhelminthes</taxon>
        <taxon>Cestoda</taxon>
        <taxon>Eucestoda</taxon>
        <taxon>Diphyllobothriidea</taxon>
        <taxon>Diphyllobothriidae</taxon>
        <taxon>Dibothriocephalus</taxon>
    </lineage>
</organism>
<keyword evidence="2" id="KW-1185">Reference proteome</keyword>
<gene>
    <name evidence="1" type="ORF">DILT_LOCUS19814</name>
</gene>
<accession>A0A3P7P7M5</accession>
<dbReference type="AlphaFoldDB" id="A0A3P7P7M5"/>
<evidence type="ECO:0000313" key="1">
    <source>
        <dbReference type="EMBL" id="VDN49550.1"/>
    </source>
</evidence>
<sequence>MNHNVISFSVAIKRCSQILLYKAHLCVQELNSAQEAVAAELERLSESSDACIAVRCAVVQYFS</sequence>
<reference evidence="1 2" key="1">
    <citation type="submission" date="2018-11" db="EMBL/GenBank/DDBJ databases">
        <authorList>
            <consortium name="Pathogen Informatics"/>
        </authorList>
    </citation>
    <scope>NUCLEOTIDE SEQUENCE [LARGE SCALE GENOMIC DNA]</scope>
</reference>
<dbReference type="OrthoDB" id="252722at2759"/>
<proteinExistence type="predicted"/>
<dbReference type="Proteomes" id="UP000281553">
    <property type="component" value="Unassembled WGS sequence"/>
</dbReference>